<dbReference type="InterPro" id="IPR007757">
    <property type="entry name" value="MT-A70-like"/>
</dbReference>
<evidence type="ECO:0000313" key="5">
    <source>
        <dbReference type="EMBL" id="KAG1359636.1"/>
    </source>
</evidence>
<evidence type="ECO:0000313" key="6">
    <source>
        <dbReference type="Proteomes" id="UP000797356"/>
    </source>
</evidence>
<dbReference type="InterPro" id="IPR002052">
    <property type="entry name" value="DNA_methylase_N6_adenine_CS"/>
</dbReference>
<feature type="compositionally biased region" description="Polar residues" evidence="4">
    <location>
        <begin position="707"/>
        <end position="718"/>
    </location>
</feature>
<feature type="compositionally biased region" description="Basic and acidic residues" evidence="4">
    <location>
        <begin position="431"/>
        <end position="447"/>
    </location>
</feature>
<feature type="compositionally biased region" description="Gly residues" evidence="4">
    <location>
        <begin position="557"/>
        <end position="569"/>
    </location>
</feature>
<feature type="compositionally biased region" description="Basic and acidic residues" evidence="4">
    <location>
        <begin position="67"/>
        <end position="114"/>
    </location>
</feature>
<comment type="subcellular location">
    <subcellularLocation>
        <location evidence="1">Nucleus</location>
    </subcellularLocation>
</comment>
<feature type="region of interest" description="Disordered" evidence="4">
    <location>
        <begin position="1"/>
        <end position="571"/>
    </location>
</feature>
<dbReference type="AlphaFoldDB" id="A0A8K0N6L9"/>
<dbReference type="Proteomes" id="UP000797356">
    <property type="component" value="Chromosome 8"/>
</dbReference>
<dbReference type="GO" id="GO:0005634">
    <property type="term" value="C:nucleus"/>
    <property type="evidence" value="ECO:0007669"/>
    <property type="project" value="UniProtKB-SubCell"/>
</dbReference>
<comment type="similarity">
    <text evidence="3">Belongs to the MT-A70-like family.</text>
</comment>
<feature type="compositionally biased region" description="Basic and acidic residues" evidence="4">
    <location>
        <begin position="396"/>
        <end position="414"/>
    </location>
</feature>
<evidence type="ECO:0000256" key="4">
    <source>
        <dbReference type="SAM" id="MobiDB-lite"/>
    </source>
</evidence>
<dbReference type="PROSITE" id="PS00092">
    <property type="entry name" value="N6_MTASE"/>
    <property type="match status" value="1"/>
</dbReference>
<dbReference type="Pfam" id="PF05063">
    <property type="entry name" value="MT-A70"/>
    <property type="match status" value="1"/>
</dbReference>
<dbReference type="GO" id="GO:0032259">
    <property type="term" value="P:methylation"/>
    <property type="evidence" value="ECO:0007669"/>
    <property type="project" value="InterPro"/>
</dbReference>
<feature type="compositionally biased region" description="Basic and acidic residues" evidence="4">
    <location>
        <begin position="264"/>
        <end position="350"/>
    </location>
</feature>
<feature type="compositionally biased region" description="Polar residues" evidence="4">
    <location>
        <begin position="522"/>
        <end position="547"/>
    </location>
</feature>
<dbReference type="EMBL" id="CM017879">
    <property type="protein sequence ID" value="KAG1359636.1"/>
    <property type="molecule type" value="Genomic_DNA"/>
</dbReference>
<feature type="region of interest" description="Disordered" evidence="4">
    <location>
        <begin position="671"/>
        <end position="733"/>
    </location>
</feature>
<dbReference type="OrthoDB" id="14833at2759"/>
<feature type="compositionally biased region" description="Basic residues" evidence="4">
    <location>
        <begin position="22"/>
        <end position="31"/>
    </location>
</feature>
<dbReference type="PROSITE" id="PS51592">
    <property type="entry name" value="SAM_MTA70L_2"/>
    <property type="match status" value="1"/>
</dbReference>
<gene>
    <name evidence="5" type="ORF">COCNU_08G010820</name>
</gene>
<keyword evidence="6" id="KW-1185">Reference proteome</keyword>
<accession>A0A8K0N6L9</accession>
<feature type="compositionally biased region" description="Polar residues" evidence="4">
    <location>
        <begin position="418"/>
        <end position="430"/>
    </location>
</feature>
<dbReference type="GO" id="GO:0008168">
    <property type="term" value="F:methyltransferase activity"/>
    <property type="evidence" value="ECO:0007669"/>
    <property type="project" value="InterPro"/>
</dbReference>
<reference evidence="5" key="1">
    <citation type="journal article" date="2017" name="Gigascience">
        <title>The genome draft of coconut (Cocos nucifera).</title>
        <authorList>
            <person name="Xiao Y."/>
            <person name="Xu P."/>
            <person name="Fan H."/>
            <person name="Baudouin L."/>
            <person name="Xia W."/>
            <person name="Bocs S."/>
            <person name="Xu J."/>
            <person name="Li Q."/>
            <person name="Guo A."/>
            <person name="Zhou L."/>
            <person name="Li J."/>
            <person name="Wu Y."/>
            <person name="Ma Z."/>
            <person name="Armero A."/>
            <person name="Issali A.E."/>
            <person name="Liu N."/>
            <person name="Peng M."/>
            <person name="Yang Y."/>
        </authorList>
    </citation>
    <scope>NUCLEOTIDE SEQUENCE</scope>
    <source>
        <tissue evidence="5">Spear leaf of Hainan Tall coconut</tissue>
    </source>
</reference>
<feature type="compositionally biased region" description="Basic and acidic residues" evidence="4">
    <location>
        <begin position="212"/>
        <end position="230"/>
    </location>
</feature>
<dbReference type="InterPro" id="IPR045123">
    <property type="entry name" value="METTL14-like"/>
</dbReference>
<protein>
    <submittedName>
        <fullName evidence="5">N6-adenosine-methyltransferase non-catalytic subunit MTB</fullName>
    </submittedName>
</protein>
<feature type="compositionally biased region" description="Basic and acidic residues" evidence="4">
    <location>
        <begin position="46"/>
        <end position="55"/>
    </location>
</feature>
<organism evidence="5 6">
    <name type="scientific">Cocos nucifera</name>
    <name type="common">Coconut palm</name>
    <dbReference type="NCBI Taxonomy" id="13894"/>
    <lineage>
        <taxon>Eukaryota</taxon>
        <taxon>Viridiplantae</taxon>
        <taxon>Streptophyta</taxon>
        <taxon>Embryophyta</taxon>
        <taxon>Tracheophyta</taxon>
        <taxon>Spermatophyta</taxon>
        <taxon>Magnoliopsida</taxon>
        <taxon>Liliopsida</taxon>
        <taxon>Arecaceae</taxon>
        <taxon>Arecoideae</taxon>
        <taxon>Cocoseae</taxon>
        <taxon>Attaleinae</taxon>
        <taxon>Cocos</taxon>
    </lineage>
</organism>
<name>A0A8K0N6L9_COCNU</name>
<dbReference type="GO" id="GO:0003729">
    <property type="term" value="F:mRNA binding"/>
    <property type="evidence" value="ECO:0007669"/>
    <property type="project" value="TreeGrafter"/>
</dbReference>
<reference evidence="5" key="2">
    <citation type="submission" date="2019-07" db="EMBL/GenBank/DDBJ databases">
        <authorList>
            <person name="Yang Y."/>
            <person name="Bocs S."/>
            <person name="Baudouin L."/>
        </authorList>
    </citation>
    <scope>NUCLEOTIDE SEQUENCE</scope>
    <source>
        <tissue evidence="5">Spear leaf of Hainan Tall coconut</tissue>
    </source>
</reference>
<sequence>MDVRYSKTEENEDREGTDERKRRSSKSQKHSSVKEARKRDSGRRRSSGDRNDARKKSSSSISEDESGYDRKRESRTKIPRKNPDERSEKRSSEGYREIESESIRRSRYEENERHSSRKSSMKPSESSYVEKSDSKGGKAVDHSKQGFARDRKQDHGNESSDSKCKVVDSSTDKGCRSSSREEKTEDGETCKSRGRLVGQDDDSMSVTAPYEGRPDVHEDDKCTRVFERSAEAAGNENAHRYSISKPHEQKPEKYRQQQDSAYGSRDEVQSQERSVSRDEEMRVIIGREVRYTKRSRTPERSGRHHREQDDHDRCSSESDNEKNIGLKGREWEREGYKDDRPSKGKDRSWNDENGDWEASKGKGNQTRQDSKDRESDSGHVKEWDLQWCGQEMVDDENLHGKPGYRKDARIRPDGVKASSASRNAYESSDSIEIKPNKNLDFGKEEPSSIHFGRRAEVGSQQDFISGGNDGMLEYPPEKKGKIAYGYGDELQVRYQDEGSPMDQMSTRNSLDSHAKEGRGQDDTNYNRTGLSQSNDSQHPFGNIQGSGFVNRPPQQGPKGGRPARGGRGRLTGRDAQRDAIPLPMTGPSFGQLSLPPGLMQSIGPNMSHLPGPPIPHGVFIPPFPGPFIWPGARGVDMNMLAVPPSISPIHPPGPGGPRFAPNMGNGPNHGMYFNQPGPGRGVPSNKLGPGLNAMGPGGCGMPHDKTPNSWGPQRNSGPSKGPSRGEQNDYSQNFVDTGMRPQNFIRELELTGVVEDYPKLRELIQKKDEIVAKSASPPMYHKCDLHEHVLSPEFFGTKFDVILVDPPWEEYVHRAPGVTDHMEYWKFEEIMNLTIEAIADTPSFIFLWVGDDVGLEQGRQCLKKEHCLMGIKGTVRRSTDGHIIHANIDTDVIIAEQPAYGSTKKPDDLYRIIQHFSLGRRRLELFGEDHNIRSGWLTVGKGLSSSNFNAESYIRNFAGKDGNVWHGGGGRNPPPDAPHLVQTTPEIESLRPKSPPPKNQLLQPIPLMPGSNSNNRRCMGNSPQKVTNVPFSGIYEDVLGPDPANALPWTPSQAGALKGPDGGNGGPDNGIFEGFGFNACVQASGDYHEFESHRAINPL</sequence>
<comment type="caution">
    <text evidence="5">The sequence shown here is derived from an EMBL/GenBank/DDBJ whole genome shotgun (WGS) entry which is preliminary data.</text>
</comment>
<proteinExistence type="inferred from homology"/>
<dbReference type="PANTHER" id="PTHR13107:SF0">
    <property type="entry name" value="N6-ADENOSINE-METHYLTRANSFERASE NON-CATALYTIC SUBUNIT"/>
    <property type="match status" value="1"/>
</dbReference>
<dbReference type="PROSITE" id="PS51143">
    <property type="entry name" value="MT_A70"/>
    <property type="match status" value="2"/>
</dbReference>
<evidence type="ECO:0000256" key="1">
    <source>
        <dbReference type="ARBA" id="ARBA00004123"/>
    </source>
</evidence>
<dbReference type="PANTHER" id="PTHR13107">
    <property type="entry name" value="N6-ADENOSINE-METHYLTRANSFERASE NON-CATALYTIC SUBUNIT"/>
    <property type="match status" value="1"/>
</dbReference>
<dbReference type="GO" id="GO:0036396">
    <property type="term" value="C:RNA N6-methyladenosine methyltransferase complex"/>
    <property type="evidence" value="ECO:0007669"/>
    <property type="project" value="TreeGrafter"/>
</dbReference>
<evidence type="ECO:0000256" key="2">
    <source>
        <dbReference type="ARBA" id="ARBA00023242"/>
    </source>
</evidence>
<feature type="compositionally biased region" description="Basic and acidic residues" evidence="4">
    <location>
        <begin position="510"/>
        <end position="521"/>
    </location>
</feature>
<keyword evidence="2" id="KW-0539">Nucleus</keyword>
<feature type="compositionally biased region" description="Basic and acidic residues" evidence="4">
    <location>
        <begin position="128"/>
        <end position="191"/>
    </location>
</feature>
<feature type="compositionally biased region" description="Basic and acidic residues" evidence="4">
    <location>
        <begin position="368"/>
        <end position="384"/>
    </location>
</feature>
<feature type="compositionally biased region" description="Basic and acidic residues" evidence="4">
    <location>
        <begin position="245"/>
        <end position="256"/>
    </location>
</feature>
<evidence type="ECO:0000256" key="3">
    <source>
        <dbReference type="PROSITE-ProRule" id="PRU00489"/>
    </source>
</evidence>